<protein>
    <submittedName>
        <fullName evidence="1">Uncharacterized protein</fullName>
    </submittedName>
</protein>
<accession>A0A7R9MJN8</accession>
<feature type="non-terminal residue" evidence="1">
    <location>
        <position position="1"/>
    </location>
</feature>
<name>A0A7R9MJN8_9ACAR</name>
<dbReference type="Proteomes" id="UP000728032">
    <property type="component" value="Unassembled WGS sequence"/>
</dbReference>
<keyword evidence="2" id="KW-1185">Reference proteome</keyword>
<dbReference type="EMBL" id="OC934755">
    <property type="protein sequence ID" value="CAD7660328.1"/>
    <property type="molecule type" value="Genomic_DNA"/>
</dbReference>
<evidence type="ECO:0000313" key="1">
    <source>
        <dbReference type="EMBL" id="CAD7660328.1"/>
    </source>
</evidence>
<dbReference type="AlphaFoldDB" id="A0A7R9MJN8"/>
<evidence type="ECO:0000313" key="2">
    <source>
        <dbReference type="Proteomes" id="UP000728032"/>
    </source>
</evidence>
<proteinExistence type="predicted"/>
<gene>
    <name evidence="1" type="ORF">ONB1V03_LOCUS16898</name>
</gene>
<reference evidence="1" key="1">
    <citation type="submission" date="2020-11" db="EMBL/GenBank/DDBJ databases">
        <authorList>
            <person name="Tran Van P."/>
        </authorList>
    </citation>
    <scope>NUCLEOTIDE SEQUENCE</scope>
</reference>
<sequence>MTCPHVSTPAMLSEWLCDGCERHKPSKAFIGSKLCSFSVKTTHLDTNCEDISADNRTDISRNHFSCLTTTASKVDHLGTHSLQRDLENLVTILI</sequence>
<dbReference type="EMBL" id="CAJPVJ010019930">
    <property type="protein sequence ID" value="CAG2177466.1"/>
    <property type="molecule type" value="Genomic_DNA"/>
</dbReference>
<organism evidence="1">
    <name type="scientific">Oppiella nova</name>
    <dbReference type="NCBI Taxonomy" id="334625"/>
    <lineage>
        <taxon>Eukaryota</taxon>
        <taxon>Metazoa</taxon>
        <taxon>Ecdysozoa</taxon>
        <taxon>Arthropoda</taxon>
        <taxon>Chelicerata</taxon>
        <taxon>Arachnida</taxon>
        <taxon>Acari</taxon>
        <taxon>Acariformes</taxon>
        <taxon>Sarcoptiformes</taxon>
        <taxon>Oribatida</taxon>
        <taxon>Brachypylina</taxon>
        <taxon>Oppioidea</taxon>
        <taxon>Oppiidae</taxon>
        <taxon>Oppiella</taxon>
    </lineage>
</organism>